<dbReference type="Proteomes" id="UP000078561">
    <property type="component" value="Unassembled WGS sequence"/>
</dbReference>
<evidence type="ECO:0000313" key="3">
    <source>
        <dbReference type="Proteomes" id="UP000078561"/>
    </source>
</evidence>
<feature type="region of interest" description="Disordered" evidence="1">
    <location>
        <begin position="1"/>
        <end position="49"/>
    </location>
</feature>
<sequence>MFSQPTIIRGEPAPATNNGIAPDPTSQAGPAENAEADLPPAVNEMHPSEAASGGFLNSFRKRMRSVAGVDSHFVNPYLGNGHSSTKLPPYGPTSPSPAGLPTSSVLPPPHPFQWGNDFYQQQAMMYGGLPYRMPMMNYPMGGSYYGPPHHYYGQSPYLYPSTSLMDYAHGMHDPYYGGGGYPYAYGGHPYSASALPVQDKRLLPERNYFSAVKDIWHTNLQ</sequence>
<protein>
    <submittedName>
        <fullName evidence="2">Uncharacterized protein</fullName>
    </submittedName>
</protein>
<organism evidence="2">
    <name type="scientific">Absidia glauca</name>
    <name type="common">Pin mould</name>
    <dbReference type="NCBI Taxonomy" id="4829"/>
    <lineage>
        <taxon>Eukaryota</taxon>
        <taxon>Fungi</taxon>
        <taxon>Fungi incertae sedis</taxon>
        <taxon>Mucoromycota</taxon>
        <taxon>Mucoromycotina</taxon>
        <taxon>Mucoromycetes</taxon>
        <taxon>Mucorales</taxon>
        <taxon>Cunninghamellaceae</taxon>
        <taxon>Absidia</taxon>
    </lineage>
</organism>
<dbReference type="AlphaFoldDB" id="A0A163MJ76"/>
<dbReference type="OrthoDB" id="2290524at2759"/>
<gene>
    <name evidence="2" type="primary">ABSGL_11384.1 scaffold 12295</name>
</gene>
<name>A0A163MJ76_ABSGL</name>
<evidence type="ECO:0000256" key="1">
    <source>
        <dbReference type="SAM" id="MobiDB-lite"/>
    </source>
</evidence>
<dbReference type="InParanoid" id="A0A163MJ76"/>
<proteinExistence type="predicted"/>
<feature type="compositionally biased region" description="Polar residues" evidence="1">
    <location>
        <begin position="15"/>
        <end position="28"/>
    </location>
</feature>
<keyword evidence="3" id="KW-1185">Reference proteome</keyword>
<feature type="region of interest" description="Disordered" evidence="1">
    <location>
        <begin position="84"/>
        <end position="106"/>
    </location>
</feature>
<accession>A0A163MJ76</accession>
<dbReference type="EMBL" id="LT554468">
    <property type="protein sequence ID" value="SAM05509.1"/>
    <property type="molecule type" value="Genomic_DNA"/>
</dbReference>
<reference evidence="2" key="1">
    <citation type="submission" date="2016-04" db="EMBL/GenBank/DDBJ databases">
        <authorList>
            <person name="Evans L.H."/>
            <person name="Alamgir A."/>
            <person name="Owens N."/>
            <person name="Weber N.D."/>
            <person name="Virtaneva K."/>
            <person name="Barbian K."/>
            <person name="Babar A."/>
            <person name="Rosenke K."/>
        </authorList>
    </citation>
    <scope>NUCLEOTIDE SEQUENCE [LARGE SCALE GENOMIC DNA]</scope>
    <source>
        <strain evidence="2">CBS 101.48</strain>
    </source>
</reference>
<evidence type="ECO:0000313" key="2">
    <source>
        <dbReference type="EMBL" id="SAM05509.1"/>
    </source>
</evidence>